<evidence type="ECO:0000256" key="8">
    <source>
        <dbReference type="SAM" id="Phobius"/>
    </source>
</evidence>
<keyword evidence="6 8" id="KW-1133">Transmembrane helix</keyword>
<evidence type="ECO:0000313" key="10">
    <source>
        <dbReference type="EMBL" id="KAG5335593.1"/>
    </source>
</evidence>
<dbReference type="PANTHER" id="PTHR24223:SF415">
    <property type="entry name" value="FI20190P1"/>
    <property type="match status" value="1"/>
</dbReference>
<gene>
    <name evidence="10" type="primary">Abcc4_10</name>
    <name evidence="10" type="ORF">G6Z77_0009985</name>
</gene>
<dbReference type="Pfam" id="PF00664">
    <property type="entry name" value="ABC_membrane"/>
    <property type="match status" value="1"/>
</dbReference>
<dbReference type="PANTHER" id="PTHR24223">
    <property type="entry name" value="ATP-BINDING CASSETTE SUB-FAMILY C"/>
    <property type="match status" value="1"/>
</dbReference>
<evidence type="ECO:0000256" key="5">
    <source>
        <dbReference type="ARBA" id="ARBA00022840"/>
    </source>
</evidence>
<dbReference type="PROSITE" id="PS50929">
    <property type="entry name" value="ABC_TM1F"/>
    <property type="match status" value="1"/>
</dbReference>
<evidence type="ECO:0000256" key="1">
    <source>
        <dbReference type="ARBA" id="ARBA00004141"/>
    </source>
</evidence>
<protein>
    <submittedName>
        <fullName evidence="10">MRP4 protein</fullName>
    </submittedName>
</protein>
<feature type="transmembrane region" description="Helical" evidence="8">
    <location>
        <begin position="303"/>
        <end position="320"/>
    </location>
</feature>
<dbReference type="InterPro" id="IPR011527">
    <property type="entry name" value="ABC1_TM_dom"/>
</dbReference>
<dbReference type="Pfam" id="PF00005">
    <property type="entry name" value="ABC_tran"/>
    <property type="match status" value="2"/>
</dbReference>
<keyword evidence="5" id="KW-0067">ATP-binding</keyword>
<sequence>MNQTGTGQIMNLLSNDVICFDQLTMYLNYIWMLFMTTIIGIMWQKVGISSFVGIGTLLIIVLSGQGTLSFLNLKLRIMIAPLIDRKGQLMSEFIAEIQISSRNCLVMKIYAWEKPFSQIVSITRKEIKQIKFSSYVRAAYLAIIVFTERLTVYFTLITFYFLLMDEVNTRRFSENTPQLQFKSQKPKDESNAENKIDSNKIIILLSCSTDDSDYVENIPEAEMMAHGRSSNLHNIMFFKLLQARPSFHNNSSELTIFPGRILNRFSKDTGIMDEWLPKLMLEAIQGFCVVCSIMIMEAIINQWMLILIAVLIVLFFFAMKSYLKIGQDLKRLEGVMKSPIFLYVNAILNGLPTIRSSGIEIEKLMRKRFDELQDRHSGTWYLFLTCAIAFAVVADLIMCLFLACICFFLISMNETGNVAGSKAGLAISQSLILIVCLQYTIKQFSESMSLMTFVEKILQYTNLPKEEPITSNNPPPPSWPSQGQLTLKDNLNVSIDSGWKVGVFGRTGTGKSSLISVLFRLFNEGLDGEIKIDGRNISTYDDLKLWEMRQVELNDVILDHDIFSGGHNFSVGQRQLICLTRTILRNNRLLVLDEATTNIDSQ</sequence>
<dbReference type="Proteomes" id="UP000670152">
    <property type="component" value="Unassembled WGS sequence"/>
</dbReference>
<keyword evidence="7 8" id="KW-0472">Membrane</keyword>
<dbReference type="GO" id="GO:0005524">
    <property type="term" value="F:ATP binding"/>
    <property type="evidence" value="ECO:0007669"/>
    <property type="project" value="UniProtKB-KW"/>
</dbReference>
<dbReference type="AlphaFoldDB" id="A0A836K0S4"/>
<dbReference type="InterPro" id="IPR044726">
    <property type="entry name" value="ABCC_6TM_D2"/>
</dbReference>
<name>A0A836K0S4_9HYME</name>
<dbReference type="EMBL" id="JAANIB010003925">
    <property type="protein sequence ID" value="KAG5335593.1"/>
    <property type="molecule type" value="Genomic_DNA"/>
</dbReference>
<dbReference type="Gene3D" id="1.20.1560.10">
    <property type="entry name" value="ABC transporter type 1, transmembrane domain"/>
    <property type="match status" value="2"/>
</dbReference>
<evidence type="ECO:0000259" key="9">
    <source>
        <dbReference type="PROSITE" id="PS50929"/>
    </source>
</evidence>
<dbReference type="SUPFAM" id="SSF52540">
    <property type="entry name" value="P-loop containing nucleoside triphosphate hydrolases"/>
    <property type="match status" value="1"/>
</dbReference>
<dbReference type="InterPro" id="IPR050173">
    <property type="entry name" value="ABC_transporter_C-like"/>
</dbReference>
<keyword evidence="2" id="KW-0813">Transport</keyword>
<dbReference type="InterPro" id="IPR003439">
    <property type="entry name" value="ABC_transporter-like_ATP-bd"/>
</dbReference>
<dbReference type="GO" id="GO:0016020">
    <property type="term" value="C:membrane"/>
    <property type="evidence" value="ECO:0007669"/>
    <property type="project" value="UniProtKB-SubCell"/>
</dbReference>
<dbReference type="InterPro" id="IPR036640">
    <property type="entry name" value="ABC1_TM_sf"/>
</dbReference>
<feature type="transmembrane region" description="Helical" evidence="8">
    <location>
        <begin position="26"/>
        <end position="44"/>
    </location>
</feature>
<dbReference type="InterPro" id="IPR027417">
    <property type="entry name" value="P-loop_NTPase"/>
</dbReference>
<accession>A0A836K0S4</accession>
<dbReference type="CDD" id="cd18580">
    <property type="entry name" value="ABC_6TM_ABCC_D2"/>
    <property type="match status" value="1"/>
</dbReference>
<evidence type="ECO:0000256" key="6">
    <source>
        <dbReference type="ARBA" id="ARBA00022989"/>
    </source>
</evidence>
<dbReference type="GO" id="GO:0016887">
    <property type="term" value="F:ATP hydrolysis activity"/>
    <property type="evidence" value="ECO:0007669"/>
    <property type="project" value="InterPro"/>
</dbReference>
<evidence type="ECO:0000256" key="2">
    <source>
        <dbReference type="ARBA" id="ARBA00022448"/>
    </source>
</evidence>
<organism evidence="10 11">
    <name type="scientific">Acromyrmex heyeri</name>
    <dbReference type="NCBI Taxonomy" id="230685"/>
    <lineage>
        <taxon>Eukaryota</taxon>
        <taxon>Metazoa</taxon>
        <taxon>Ecdysozoa</taxon>
        <taxon>Arthropoda</taxon>
        <taxon>Hexapoda</taxon>
        <taxon>Insecta</taxon>
        <taxon>Pterygota</taxon>
        <taxon>Neoptera</taxon>
        <taxon>Endopterygota</taxon>
        <taxon>Hymenoptera</taxon>
        <taxon>Apocrita</taxon>
        <taxon>Aculeata</taxon>
        <taxon>Formicoidea</taxon>
        <taxon>Formicidae</taxon>
        <taxon>Myrmicinae</taxon>
        <taxon>Acromyrmex</taxon>
    </lineage>
</organism>
<feature type="transmembrane region" description="Helical" evidence="8">
    <location>
        <begin position="380"/>
        <end position="411"/>
    </location>
</feature>
<evidence type="ECO:0000256" key="3">
    <source>
        <dbReference type="ARBA" id="ARBA00022692"/>
    </source>
</evidence>
<reference evidence="10 11" key="1">
    <citation type="submission" date="2020-02" db="EMBL/GenBank/DDBJ databases">
        <title>Relaxed selection underlies rapid genomic changes in the transitions from sociality to social parasitism in ants.</title>
        <authorList>
            <person name="Bi X."/>
        </authorList>
    </citation>
    <scope>NUCLEOTIDE SEQUENCE [LARGE SCALE GENOMIC DNA]</scope>
    <source>
        <strain evidence="10">BGI-DK2014b</strain>
        <tissue evidence="10">Whole body</tissue>
    </source>
</reference>
<evidence type="ECO:0000256" key="4">
    <source>
        <dbReference type="ARBA" id="ARBA00022741"/>
    </source>
</evidence>
<comment type="subcellular location">
    <subcellularLocation>
        <location evidence="1">Membrane</location>
        <topology evidence="1">Multi-pass membrane protein</topology>
    </subcellularLocation>
</comment>
<feature type="transmembrane region" description="Helical" evidence="8">
    <location>
        <begin position="138"/>
        <end position="163"/>
    </location>
</feature>
<dbReference type="SUPFAM" id="SSF90123">
    <property type="entry name" value="ABC transporter transmembrane region"/>
    <property type="match status" value="1"/>
</dbReference>
<dbReference type="OrthoDB" id="7615550at2759"/>
<keyword evidence="4" id="KW-0547">Nucleotide-binding</keyword>
<proteinExistence type="predicted"/>
<comment type="caution">
    <text evidence="10">The sequence shown here is derived from an EMBL/GenBank/DDBJ whole genome shotgun (WGS) entry which is preliminary data.</text>
</comment>
<dbReference type="Gene3D" id="3.40.50.300">
    <property type="entry name" value="P-loop containing nucleotide triphosphate hydrolases"/>
    <property type="match status" value="2"/>
</dbReference>
<dbReference type="GO" id="GO:0140359">
    <property type="term" value="F:ABC-type transporter activity"/>
    <property type="evidence" value="ECO:0007669"/>
    <property type="project" value="InterPro"/>
</dbReference>
<keyword evidence="3 8" id="KW-0812">Transmembrane</keyword>
<feature type="transmembrane region" description="Helical" evidence="8">
    <location>
        <begin position="50"/>
        <end position="71"/>
    </location>
</feature>
<feature type="non-terminal residue" evidence="10">
    <location>
        <position position="1"/>
    </location>
</feature>
<evidence type="ECO:0000313" key="11">
    <source>
        <dbReference type="Proteomes" id="UP000670152"/>
    </source>
</evidence>
<evidence type="ECO:0000256" key="7">
    <source>
        <dbReference type="ARBA" id="ARBA00023136"/>
    </source>
</evidence>
<feature type="non-terminal residue" evidence="10">
    <location>
        <position position="602"/>
    </location>
</feature>
<feature type="domain" description="ABC transmembrane type-1" evidence="9">
    <location>
        <begin position="229"/>
        <end position="449"/>
    </location>
</feature>
<keyword evidence="11" id="KW-1185">Reference proteome</keyword>
<feature type="transmembrane region" description="Helical" evidence="8">
    <location>
        <begin position="340"/>
        <end position="359"/>
    </location>
</feature>